<keyword evidence="3" id="KW-1185">Reference proteome</keyword>
<name>A0AAD9PTZ8_ACRCE</name>
<reference evidence="2" key="1">
    <citation type="journal article" date="2023" name="G3 (Bethesda)">
        <title>Whole genome assembly and annotation of the endangered Caribbean coral Acropora cervicornis.</title>
        <authorList>
            <person name="Selwyn J.D."/>
            <person name="Vollmer S.V."/>
        </authorList>
    </citation>
    <scope>NUCLEOTIDE SEQUENCE</scope>
    <source>
        <strain evidence="2">K2</strain>
    </source>
</reference>
<sequence length="144" mass="16374">METPTNGHVKTSPNPSMPDEIFSPSASPSLFGETSVSMPTSSSPRRSPISAQKLKNFLHDLQRDSRHALINRKTKIVQFWGGRRWRRSSAEEAEPFAEMEERELSSYGATGEEEWCAKRRKNSAGRKSTCKGQKRRRHPAEQRC</sequence>
<feature type="region of interest" description="Disordered" evidence="1">
    <location>
        <begin position="1"/>
        <end position="48"/>
    </location>
</feature>
<proteinExistence type="predicted"/>
<feature type="compositionally biased region" description="Polar residues" evidence="1">
    <location>
        <begin position="1"/>
        <end position="14"/>
    </location>
</feature>
<feature type="compositionally biased region" description="Low complexity" evidence="1">
    <location>
        <begin position="34"/>
        <end position="48"/>
    </location>
</feature>
<evidence type="ECO:0000313" key="3">
    <source>
        <dbReference type="Proteomes" id="UP001249851"/>
    </source>
</evidence>
<dbReference type="Proteomes" id="UP001249851">
    <property type="component" value="Unassembled WGS sequence"/>
</dbReference>
<accession>A0AAD9PTZ8</accession>
<reference evidence="2" key="2">
    <citation type="journal article" date="2023" name="Science">
        <title>Genomic signatures of disease resistance in endangered staghorn corals.</title>
        <authorList>
            <person name="Vollmer S.V."/>
            <person name="Selwyn J.D."/>
            <person name="Despard B.A."/>
            <person name="Roesel C.L."/>
        </authorList>
    </citation>
    <scope>NUCLEOTIDE SEQUENCE</scope>
    <source>
        <strain evidence="2">K2</strain>
    </source>
</reference>
<organism evidence="2 3">
    <name type="scientific">Acropora cervicornis</name>
    <name type="common">Staghorn coral</name>
    <dbReference type="NCBI Taxonomy" id="6130"/>
    <lineage>
        <taxon>Eukaryota</taxon>
        <taxon>Metazoa</taxon>
        <taxon>Cnidaria</taxon>
        <taxon>Anthozoa</taxon>
        <taxon>Hexacorallia</taxon>
        <taxon>Scleractinia</taxon>
        <taxon>Astrocoeniina</taxon>
        <taxon>Acroporidae</taxon>
        <taxon>Acropora</taxon>
    </lineage>
</organism>
<gene>
    <name evidence="2" type="ORF">P5673_031144</name>
</gene>
<feature type="compositionally biased region" description="Acidic residues" evidence="1">
    <location>
        <begin position="91"/>
        <end position="101"/>
    </location>
</feature>
<evidence type="ECO:0000256" key="1">
    <source>
        <dbReference type="SAM" id="MobiDB-lite"/>
    </source>
</evidence>
<comment type="caution">
    <text evidence="2">The sequence shown here is derived from an EMBL/GenBank/DDBJ whole genome shotgun (WGS) entry which is preliminary data.</text>
</comment>
<feature type="compositionally biased region" description="Basic residues" evidence="1">
    <location>
        <begin position="118"/>
        <end position="138"/>
    </location>
</feature>
<feature type="region of interest" description="Disordered" evidence="1">
    <location>
        <begin position="86"/>
        <end position="144"/>
    </location>
</feature>
<protein>
    <submittedName>
        <fullName evidence="2">Uncharacterized protein</fullName>
    </submittedName>
</protein>
<dbReference type="AlphaFoldDB" id="A0AAD9PTZ8"/>
<evidence type="ECO:0000313" key="2">
    <source>
        <dbReference type="EMBL" id="KAK2548620.1"/>
    </source>
</evidence>
<dbReference type="EMBL" id="JARQWQ010000142">
    <property type="protein sequence ID" value="KAK2548620.1"/>
    <property type="molecule type" value="Genomic_DNA"/>
</dbReference>